<dbReference type="Pfam" id="PF06289">
    <property type="entry name" value="FlbD"/>
    <property type="match status" value="1"/>
</dbReference>
<reference evidence="2 3" key="1">
    <citation type="journal article" date="2019" name="Int. J. Syst. Evol. Microbiol.">
        <title>The Global Catalogue of Microorganisms (GCM) 10K type strain sequencing project: providing services to taxonomists for standard genome sequencing and annotation.</title>
        <authorList>
            <consortium name="The Broad Institute Genomics Platform"/>
            <consortium name="The Broad Institute Genome Sequencing Center for Infectious Disease"/>
            <person name="Wu L."/>
            <person name="Ma J."/>
        </authorList>
    </citation>
    <scope>NUCLEOTIDE SEQUENCE [LARGE SCALE GENOMIC DNA]</scope>
    <source>
        <strain evidence="2 3">JCM 15309</strain>
    </source>
</reference>
<gene>
    <name evidence="2" type="ORF">GCM10009798_16330</name>
</gene>
<name>A0ABN2QT66_9ACTN</name>
<evidence type="ECO:0000313" key="2">
    <source>
        <dbReference type="EMBL" id="GAA1957642.1"/>
    </source>
</evidence>
<comment type="caution">
    <text evidence="2">The sequence shown here is derived from an EMBL/GenBank/DDBJ whole genome shotgun (WGS) entry which is preliminary data.</text>
</comment>
<evidence type="ECO:0000256" key="1">
    <source>
        <dbReference type="SAM" id="MobiDB-lite"/>
    </source>
</evidence>
<sequence length="114" mass="12085">MITLTRLSGSVFLLNADLIERVDSTPDTVITLVDGKKYVVSESMGQVMDAVVAYRGEIVALGSLLDAAHAAQLAAPAQRREPRTGPHLAAVAPHPASYEHAHHVDHGVPTRGEA</sequence>
<dbReference type="PANTHER" id="PTHR39185:SF1">
    <property type="entry name" value="SWARMING MOTILITY PROTEIN SWRD"/>
    <property type="match status" value="1"/>
</dbReference>
<dbReference type="InterPro" id="IPR009384">
    <property type="entry name" value="SwrD-like"/>
</dbReference>
<feature type="compositionally biased region" description="Basic and acidic residues" evidence="1">
    <location>
        <begin position="97"/>
        <end position="114"/>
    </location>
</feature>
<accession>A0ABN2QT66</accession>
<proteinExistence type="predicted"/>
<dbReference type="EMBL" id="BAAAPB010000001">
    <property type="protein sequence ID" value="GAA1957642.1"/>
    <property type="molecule type" value="Genomic_DNA"/>
</dbReference>
<evidence type="ECO:0008006" key="4">
    <source>
        <dbReference type="Google" id="ProtNLM"/>
    </source>
</evidence>
<feature type="region of interest" description="Disordered" evidence="1">
    <location>
        <begin position="77"/>
        <end position="114"/>
    </location>
</feature>
<protein>
    <recommendedName>
        <fullName evidence="4">Flagellar protein FlbD</fullName>
    </recommendedName>
</protein>
<dbReference type="RefSeq" id="WP_344044256.1">
    <property type="nucleotide sequence ID" value="NZ_BAAAPB010000001.1"/>
</dbReference>
<evidence type="ECO:0000313" key="3">
    <source>
        <dbReference type="Proteomes" id="UP001500571"/>
    </source>
</evidence>
<organism evidence="2 3">
    <name type="scientific">Nocardioides panacihumi</name>
    <dbReference type="NCBI Taxonomy" id="400774"/>
    <lineage>
        <taxon>Bacteria</taxon>
        <taxon>Bacillati</taxon>
        <taxon>Actinomycetota</taxon>
        <taxon>Actinomycetes</taxon>
        <taxon>Propionibacteriales</taxon>
        <taxon>Nocardioidaceae</taxon>
        <taxon>Nocardioides</taxon>
    </lineage>
</organism>
<dbReference type="PANTHER" id="PTHR39185">
    <property type="entry name" value="SWARMING MOTILITY PROTEIN SWRD"/>
    <property type="match status" value="1"/>
</dbReference>
<dbReference type="Proteomes" id="UP001500571">
    <property type="component" value="Unassembled WGS sequence"/>
</dbReference>
<keyword evidence="3" id="KW-1185">Reference proteome</keyword>